<name>A0A9X4KTI3_9BACL</name>
<keyword evidence="2" id="KW-1185">Reference proteome</keyword>
<sequence length="161" mass="17570">MSDWLDERLEQGLIVSENGGLRFTDEAAAEVIAQLQSEAAADGRGGDDSAPEEALAPFKLIVHDNGASVILNVGEYKEALFRSREDEGFEGSGYDWASLAAVFLKERMPELSGVVKLDPEGSMFCAYADDREAIVRFARAFKAACEDDALIQDLFSRAELD</sequence>
<accession>A0A9X4KTI3</accession>
<evidence type="ECO:0000313" key="1">
    <source>
        <dbReference type="EMBL" id="MDG0808539.1"/>
    </source>
</evidence>
<gene>
    <name evidence="1" type="ORF">OMP40_03300</name>
</gene>
<dbReference type="RefSeq" id="WP_277529084.1">
    <property type="nucleotide sequence ID" value="NZ_JAPDIA010000001.1"/>
</dbReference>
<protein>
    <submittedName>
        <fullName evidence="1">Immunity 51 family protein</fullName>
    </submittedName>
</protein>
<reference evidence="1" key="1">
    <citation type="submission" date="2022-10" db="EMBL/GenBank/DDBJ databases">
        <title>Comparative genomic analysis of Cohnella hashimotonis sp. nov., isolated from the International Space Station.</title>
        <authorList>
            <person name="Simpson A."/>
            <person name="Venkateswaran K."/>
        </authorList>
    </citation>
    <scope>NUCLEOTIDE SEQUENCE</scope>
    <source>
        <strain evidence="1">DSM 28161</strain>
    </source>
</reference>
<dbReference type="AlphaFoldDB" id="A0A9X4KTI3"/>
<dbReference type="InterPro" id="IPR028956">
    <property type="entry name" value="Imm51"/>
</dbReference>
<dbReference type="Pfam" id="PF15595">
    <property type="entry name" value="Imm51"/>
    <property type="match status" value="1"/>
</dbReference>
<dbReference type="EMBL" id="JAPDIA010000001">
    <property type="protein sequence ID" value="MDG0808539.1"/>
    <property type="molecule type" value="Genomic_DNA"/>
</dbReference>
<dbReference type="Proteomes" id="UP001153404">
    <property type="component" value="Unassembled WGS sequence"/>
</dbReference>
<proteinExistence type="predicted"/>
<organism evidence="1 2">
    <name type="scientific">Cohnella rhizosphaerae</name>
    <dbReference type="NCBI Taxonomy" id="1457232"/>
    <lineage>
        <taxon>Bacteria</taxon>
        <taxon>Bacillati</taxon>
        <taxon>Bacillota</taxon>
        <taxon>Bacilli</taxon>
        <taxon>Bacillales</taxon>
        <taxon>Paenibacillaceae</taxon>
        <taxon>Cohnella</taxon>
    </lineage>
</organism>
<evidence type="ECO:0000313" key="2">
    <source>
        <dbReference type="Proteomes" id="UP001153404"/>
    </source>
</evidence>
<comment type="caution">
    <text evidence="1">The sequence shown here is derived from an EMBL/GenBank/DDBJ whole genome shotgun (WGS) entry which is preliminary data.</text>
</comment>